<keyword evidence="8" id="KW-1185">Reference proteome</keyword>
<evidence type="ECO:0000313" key="7">
    <source>
        <dbReference type="EMBL" id="MFC5771565.1"/>
    </source>
</evidence>
<evidence type="ECO:0000259" key="6">
    <source>
        <dbReference type="Pfam" id="PF04893"/>
    </source>
</evidence>
<feature type="transmembrane region" description="Helical" evidence="5">
    <location>
        <begin position="109"/>
        <end position="127"/>
    </location>
</feature>
<accession>A0ABW1AWL3</accession>
<name>A0ABW1AWL3_9RHOO</name>
<dbReference type="InterPro" id="IPR006977">
    <property type="entry name" value="Yip1_dom"/>
</dbReference>
<proteinExistence type="predicted"/>
<dbReference type="RefSeq" id="WP_096452330.1">
    <property type="nucleotide sequence ID" value="NZ_JBHSOG010000096.1"/>
</dbReference>
<evidence type="ECO:0000256" key="3">
    <source>
        <dbReference type="ARBA" id="ARBA00022989"/>
    </source>
</evidence>
<reference evidence="8" key="1">
    <citation type="journal article" date="2019" name="Int. J. Syst. Evol. Microbiol.">
        <title>The Global Catalogue of Microorganisms (GCM) 10K type strain sequencing project: providing services to taxonomists for standard genome sequencing and annotation.</title>
        <authorList>
            <consortium name="The Broad Institute Genomics Platform"/>
            <consortium name="The Broad Institute Genome Sequencing Center for Infectious Disease"/>
            <person name="Wu L."/>
            <person name="Ma J."/>
        </authorList>
    </citation>
    <scope>NUCLEOTIDE SEQUENCE [LARGE SCALE GENOMIC DNA]</scope>
    <source>
        <strain evidence="8">SHR3</strain>
    </source>
</reference>
<evidence type="ECO:0000313" key="8">
    <source>
        <dbReference type="Proteomes" id="UP001595974"/>
    </source>
</evidence>
<feature type="transmembrane region" description="Helical" evidence="5">
    <location>
        <begin position="170"/>
        <end position="195"/>
    </location>
</feature>
<sequence length="198" mass="21267">MTLHDLPKMFYSYSEGWSELRRIHPAMGWLFVLYVMPLSLLPPAMVTYSMEVSPGAVFPQLVPALSGGEAFAVAAAFYVAQLLMVLLMASIIQDMGELVDATPSHHDAFMLAAVAPTPLWLSSLALFVPSAWIVGTIVAAAWLASAALIFHGVCPLFGITDHGKGRLMGYFVLALGVVAWLALLVVLALILSIIVGLR</sequence>
<dbReference type="Proteomes" id="UP001595974">
    <property type="component" value="Unassembled WGS sequence"/>
</dbReference>
<keyword evidence="2 5" id="KW-0812">Transmembrane</keyword>
<comment type="caution">
    <text evidence="7">The sequence shown here is derived from an EMBL/GenBank/DDBJ whole genome shotgun (WGS) entry which is preliminary data.</text>
</comment>
<feature type="domain" description="Yip1" evidence="6">
    <location>
        <begin position="14"/>
        <end position="182"/>
    </location>
</feature>
<evidence type="ECO:0000256" key="2">
    <source>
        <dbReference type="ARBA" id="ARBA00022692"/>
    </source>
</evidence>
<feature type="transmembrane region" description="Helical" evidence="5">
    <location>
        <begin position="133"/>
        <end position="158"/>
    </location>
</feature>
<feature type="transmembrane region" description="Helical" evidence="5">
    <location>
        <begin position="29"/>
        <end position="50"/>
    </location>
</feature>
<evidence type="ECO:0000256" key="5">
    <source>
        <dbReference type="SAM" id="Phobius"/>
    </source>
</evidence>
<evidence type="ECO:0000256" key="4">
    <source>
        <dbReference type="ARBA" id="ARBA00023136"/>
    </source>
</evidence>
<keyword evidence="3 5" id="KW-1133">Transmembrane helix</keyword>
<organism evidence="7 8">
    <name type="scientific">Thauera sinica</name>
    <dbReference type="NCBI Taxonomy" id="2665146"/>
    <lineage>
        <taxon>Bacteria</taxon>
        <taxon>Pseudomonadati</taxon>
        <taxon>Pseudomonadota</taxon>
        <taxon>Betaproteobacteria</taxon>
        <taxon>Rhodocyclales</taxon>
        <taxon>Zoogloeaceae</taxon>
        <taxon>Thauera</taxon>
    </lineage>
</organism>
<evidence type="ECO:0000256" key="1">
    <source>
        <dbReference type="ARBA" id="ARBA00004141"/>
    </source>
</evidence>
<dbReference type="Pfam" id="PF04893">
    <property type="entry name" value="Yip1"/>
    <property type="match status" value="1"/>
</dbReference>
<comment type="subcellular location">
    <subcellularLocation>
        <location evidence="1">Membrane</location>
        <topology evidence="1">Multi-pass membrane protein</topology>
    </subcellularLocation>
</comment>
<feature type="transmembrane region" description="Helical" evidence="5">
    <location>
        <begin position="70"/>
        <end position="89"/>
    </location>
</feature>
<keyword evidence="4 5" id="KW-0472">Membrane</keyword>
<gene>
    <name evidence="7" type="ORF">ACFPTN_19490</name>
</gene>
<protein>
    <submittedName>
        <fullName evidence="7">Yip1 family protein</fullName>
    </submittedName>
</protein>
<dbReference type="EMBL" id="JBHSOG010000096">
    <property type="protein sequence ID" value="MFC5771565.1"/>
    <property type="molecule type" value="Genomic_DNA"/>
</dbReference>